<comment type="caution">
    <text evidence="3">The sequence shown here is derived from an EMBL/GenBank/DDBJ whole genome shotgun (WGS) entry which is preliminary data.</text>
</comment>
<dbReference type="InterPro" id="IPR027417">
    <property type="entry name" value="P-loop_NTPase"/>
</dbReference>
<reference evidence="3" key="2">
    <citation type="submission" date="2020-09" db="EMBL/GenBank/DDBJ databases">
        <authorList>
            <person name="Sun Q."/>
            <person name="Zhou Y."/>
        </authorList>
    </citation>
    <scope>NUCLEOTIDE SEQUENCE</scope>
    <source>
        <strain evidence="3">CGMCC 1.3617</strain>
    </source>
</reference>
<sequence length="839" mass="93147">MHLADAQDAAPGDAAGGAGGDAGGRDDGVKVAFHLDQLPSVRAYLDRIGARMKSFRNAVVSEPDGKGYFRDVAYITFNRNGEVKAPEPLAPTEAEASVLAQELASAPWPELQPVYGLRGDAPVAMEIARREGRLFEFREAAHQVPQGIAKPRIIMFQERARAEDEGWKYRAWTFWSDQQWRIAEPDGLLPLWGMEQLADNSTVFLHEGAKAARAVREMIEAKTPAMMEKLAEHPWARDLQHAAHLGWVGGAPNPQRTDWSVLKKAGIKFVYVVADCDPLGQAAVEEISKHLAGVAVIHVKFASGDWPPAFDLAEDFPATMFKSVKGKQPGEGDRRIYIGPKFSQLLEPATWATEMIMTGARGRPKFVLRKEFAQQWVYVRNLRRFVYRANTTINYDADTANGALRKFSEVENVAALMMKRCEGVATMTYSPNRAPSDVISMDNGTAINTFRHSRHYEEGVKRLRSGGAPLDASMWLGFLEYLITTEHDRRQVARWCATLIARPDIRMAYAMLLISVKPGTGKTTLAMHILDPLVGSHNVTVPNANQITANFNPWVANGRLAIINEVYHGHNWTTQNGLKSTITESTATVNEKFEKEYKVENWIHIIASSNAMRALRLDDDDRRWLAPEVTETPWSLAKFRALREWLACDGLAAIMDWALRFGDGKAEGEGYVQPGAHAPMTTRKMEVTRAGRPDEVKDVVNLVEFVERDRKGKPFALSSRIARDHFQMQRGEGATLGSHLRYEEFDGGLGDVGLKSAGDLDPRLGGVKFGSIVHRPRLDASAMEVLAALEPSEVYVEMHGVDALLAERRDLIRSWLREGPGLLAAAQEAAKKEVGGRPM</sequence>
<feature type="compositionally biased region" description="Low complexity" evidence="1">
    <location>
        <begin position="1"/>
        <end position="13"/>
    </location>
</feature>
<organism evidence="3 4">
    <name type="scientific">Neoroseomonas lacus</name>
    <dbReference type="NCBI Taxonomy" id="287609"/>
    <lineage>
        <taxon>Bacteria</taxon>
        <taxon>Pseudomonadati</taxon>
        <taxon>Pseudomonadota</taxon>
        <taxon>Alphaproteobacteria</taxon>
        <taxon>Acetobacterales</taxon>
        <taxon>Acetobacteraceae</taxon>
        <taxon>Neoroseomonas</taxon>
    </lineage>
</organism>
<gene>
    <name evidence="3" type="ORF">GCM10011320_31340</name>
</gene>
<dbReference type="Proteomes" id="UP000661507">
    <property type="component" value="Unassembled WGS sequence"/>
</dbReference>
<name>A0A917KNE6_9PROT</name>
<dbReference type="InterPro" id="IPR045455">
    <property type="entry name" value="NrS-1_pol-like_helicase"/>
</dbReference>
<proteinExistence type="predicted"/>
<evidence type="ECO:0000259" key="2">
    <source>
        <dbReference type="Pfam" id="PF19263"/>
    </source>
</evidence>
<dbReference type="AlphaFoldDB" id="A0A917KNE6"/>
<accession>A0A917KNE6</accession>
<reference evidence="3" key="1">
    <citation type="journal article" date="2014" name="Int. J. Syst. Evol. Microbiol.">
        <title>Complete genome sequence of Corynebacterium casei LMG S-19264T (=DSM 44701T), isolated from a smear-ripened cheese.</title>
        <authorList>
            <consortium name="US DOE Joint Genome Institute (JGI-PGF)"/>
            <person name="Walter F."/>
            <person name="Albersmeier A."/>
            <person name="Kalinowski J."/>
            <person name="Ruckert C."/>
        </authorList>
    </citation>
    <scope>NUCLEOTIDE SEQUENCE</scope>
    <source>
        <strain evidence="3">CGMCC 1.3617</strain>
    </source>
</reference>
<evidence type="ECO:0000256" key="1">
    <source>
        <dbReference type="SAM" id="MobiDB-lite"/>
    </source>
</evidence>
<dbReference type="SUPFAM" id="SSF52540">
    <property type="entry name" value="P-loop containing nucleoside triphosphate hydrolases"/>
    <property type="match status" value="1"/>
</dbReference>
<dbReference type="Pfam" id="PF19263">
    <property type="entry name" value="DUF5906"/>
    <property type="match status" value="1"/>
</dbReference>
<evidence type="ECO:0000313" key="3">
    <source>
        <dbReference type="EMBL" id="GGJ21832.1"/>
    </source>
</evidence>
<feature type="region of interest" description="Disordered" evidence="1">
    <location>
        <begin position="1"/>
        <end position="22"/>
    </location>
</feature>
<dbReference type="Gene3D" id="3.40.50.300">
    <property type="entry name" value="P-loop containing nucleotide triphosphate hydrolases"/>
    <property type="match status" value="1"/>
</dbReference>
<evidence type="ECO:0000313" key="4">
    <source>
        <dbReference type="Proteomes" id="UP000661507"/>
    </source>
</evidence>
<protein>
    <recommendedName>
        <fullName evidence="2">NrS-1 polymerase-like helicase domain-containing protein</fullName>
    </recommendedName>
</protein>
<keyword evidence="4" id="KW-1185">Reference proteome</keyword>
<feature type="domain" description="NrS-1 polymerase-like helicase" evidence="2">
    <location>
        <begin position="513"/>
        <end position="623"/>
    </location>
</feature>
<dbReference type="EMBL" id="BMKW01000007">
    <property type="protein sequence ID" value="GGJ21832.1"/>
    <property type="molecule type" value="Genomic_DNA"/>
</dbReference>